<dbReference type="Proteomes" id="UP000006671">
    <property type="component" value="Unassembled WGS sequence"/>
</dbReference>
<dbReference type="GO" id="GO:0005634">
    <property type="term" value="C:nucleus"/>
    <property type="evidence" value="ECO:0007669"/>
    <property type="project" value="TreeGrafter"/>
</dbReference>
<protein>
    <submittedName>
        <fullName evidence="2">Predicted protein</fullName>
    </submittedName>
</protein>
<dbReference type="PROSITE" id="PS50011">
    <property type="entry name" value="PROTEIN_KINASE_DOM"/>
    <property type="match status" value="1"/>
</dbReference>
<proteinExistence type="predicted"/>
<dbReference type="OrthoDB" id="10262147at2759"/>
<dbReference type="InParanoid" id="D2VRB6"/>
<gene>
    <name evidence="2" type="ORF">NAEGRDRAFT_51637</name>
</gene>
<reference evidence="2 3" key="1">
    <citation type="journal article" date="2010" name="Cell">
        <title>The genome of Naegleria gruberi illuminates early eukaryotic versatility.</title>
        <authorList>
            <person name="Fritz-Laylin L.K."/>
            <person name="Prochnik S.E."/>
            <person name="Ginger M.L."/>
            <person name="Dacks J.B."/>
            <person name="Carpenter M.L."/>
            <person name="Field M.C."/>
            <person name="Kuo A."/>
            <person name="Paredez A."/>
            <person name="Chapman J."/>
            <person name="Pham J."/>
            <person name="Shu S."/>
            <person name="Neupane R."/>
            <person name="Cipriano M."/>
            <person name="Mancuso J."/>
            <person name="Tu H."/>
            <person name="Salamov A."/>
            <person name="Lindquist E."/>
            <person name="Shapiro H."/>
            <person name="Lucas S."/>
            <person name="Grigoriev I.V."/>
            <person name="Cande W.Z."/>
            <person name="Fulton C."/>
            <person name="Rokhsar D.S."/>
            <person name="Dawson S.C."/>
        </authorList>
    </citation>
    <scope>NUCLEOTIDE SEQUENCE [LARGE SCALE GENOMIC DNA]</scope>
    <source>
        <strain evidence="2 3">NEG-M</strain>
    </source>
</reference>
<dbReference type="Gene3D" id="1.10.510.10">
    <property type="entry name" value="Transferase(Phosphotransferase) domain 1"/>
    <property type="match status" value="1"/>
</dbReference>
<evidence type="ECO:0000313" key="3">
    <source>
        <dbReference type="Proteomes" id="UP000006671"/>
    </source>
</evidence>
<name>D2VRB6_NAEGR</name>
<dbReference type="InterPro" id="IPR011009">
    <property type="entry name" value="Kinase-like_dom_sf"/>
</dbReference>
<evidence type="ECO:0000313" key="2">
    <source>
        <dbReference type="EMBL" id="EFC40641.1"/>
    </source>
</evidence>
<dbReference type="EMBL" id="GG738891">
    <property type="protein sequence ID" value="EFC40641.1"/>
    <property type="molecule type" value="Genomic_DNA"/>
</dbReference>
<dbReference type="VEuPathDB" id="AmoebaDB:NAEGRDRAFT_51637"/>
<organism evidence="3">
    <name type="scientific">Naegleria gruberi</name>
    <name type="common">Amoeba</name>
    <dbReference type="NCBI Taxonomy" id="5762"/>
    <lineage>
        <taxon>Eukaryota</taxon>
        <taxon>Discoba</taxon>
        <taxon>Heterolobosea</taxon>
        <taxon>Tetramitia</taxon>
        <taxon>Eutetramitia</taxon>
        <taxon>Vahlkampfiidae</taxon>
        <taxon>Naegleria</taxon>
    </lineage>
</organism>
<dbReference type="GO" id="GO:0005524">
    <property type="term" value="F:ATP binding"/>
    <property type="evidence" value="ECO:0007669"/>
    <property type="project" value="InterPro"/>
</dbReference>
<accession>D2VRB6</accession>
<dbReference type="RefSeq" id="XP_002673385.1">
    <property type="nucleotide sequence ID" value="XM_002673339.1"/>
</dbReference>
<evidence type="ECO:0000259" key="1">
    <source>
        <dbReference type="PROSITE" id="PS50011"/>
    </source>
</evidence>
<dbReference type="Pfam" id="PF00069">
    <property type="entry name" value="Pkinase"/>
    <property type="match status" value="1"/>
</dbReference>
<keyword evidence="3" id="KW-1185">Reference proteome</keyword>
<dbReference type="KEGG" id="ngr:NAEGRDRAFT_51637"/>
<dbReference type="STRING" id="5762.D2VRB6"/>
<dbReference type="SMART" id="SM00220">
    <property type="entry name" value="S_TKc"/>
    <property type="match status" value="1"/>
</dbReference>
<sequence length="401" mass="46460">MTNLMKKLMVKIAANHHSVRANPIINKELSPDVASSSSLSSSTCYCSNEEIYDENNLEWTTQFNPLFDCNFATIMQHEEEARMVSNRMSMAGGRRRRGSSLLTKSISEQPRVASPRFVSKLEFESCWEVQEHYFAKFESVELLSRKGNSCLYLIKHPHESQYKVLRLIQCSTVKEAQLLNVHFERIMHLPNYQDFFVHIYDSSIVGEKTVAVEMEYIEMGNLQSLMDEEDVQLSDEMIAQVISQITQAIQFLNDNKGLHHGNIRPHNIFIKTFNDDYDLIEVVLSDFGWKEQSFASNSEKRFTLPKAYNSFNDKKLIMDVYHLGVTLYQICSRDKELILSQLYEQNEEETLINEALYSRLSKCIQHRRDLVELILRMVSKSYDNVPSTRDIITSQSIVSLS</sequence>
<dbReference type="AlphaFoldDB" id="D2VRB6"/>
<dbReference type="SUPFAM" id="SSF56112">
    <property type="entry name" value="Protein kinase-like (PK-like)"/>
    <property type="match status" value="1"/>
</dbReference>
<dbReference type="PANTHER" id="PTHR44167:SF30">
    <property type="entry name" value="PHOSPHORYLASE KINASE"/>
    <property type="match status" value="1"/>
</dbReference>
<dbReference type="GeneID" id="8854628"/>
<feature type="domain" description="Protein kinase" evidence="1">
    <location>
        <begin position="137"/>
        <end position="398"/>
    </location>
</feature>
<dbReference type="InterPro" id="IPR000719">
    <property type="entry name" value="Prot_kinase_dom"/>
</dbReference>
<dbReference type="PANTHER" id="PTHR44167">
    <property type="entry name" value="OVARIAN-SPECIFIC SERINE/THREONINE-PROTEIN KINASE LOK-RELATED"/>
    <property type="match status" value="1"/>
</dbReference>
<dbReference type="GO" id="GO:0044773">
    <property type="term" value="P:mitotic DNA damage checkpoint signaling"/>
    <property type="evidence" value="ECO:0007669"/>
    <property type="project" value="TreeGrafter"/>
</dbReference>
<dbReference type="GO" id="GO:0004674">
    <property type="term" value="F:protein serine/threonine kinase activity"/>
    <property type="evidence" value="ECO:0007669"/>
    <property type="project" value="TreeGrafter"/>
</dbReference>
<dbReference type="OMA" id="FDCNFAT"/>